<evidence type="ECO:0000313" key="1">
    <source>
        <dbReference type="EMBL" id="PPK74982.1"/>
    </source>
</evidence>
<dbReference type="Proteomes" id="UP000240010">
    <property type="component" value="Unassembled WGS sequence"/>
</dbReference>
<dbReference type="RefSeq" id="WP_104429484.1">
    <property type="nucleotide sequence ID" value="NZ_PTIZ01000007.1"/>
</dbReference>
<organism evidence="1 2">
    <name type="scientific">Methylobacter tundripaludum</name>
    <dbReference type="NCBI Taxonomy" id="173365"/>
    <lineage>
        <taxon>Bacteria</taxon>
        <taxon>Pseudomonadati</taxon>
        <taxon>Pseudomonadota</taxon>
        <taxon>Gammaproteobacteria</taxon>
        <taxon>Methylococcales</taxon>
        <taxon>Methylococcaceae</taxon>
        <taxon>Methylobacter</taxon>
    </lineage>
</organism>
<dbReference type="Pfam" id="PF11154">
    <property type="entry name" value="DUF2934"/>
    <property type="match status" value="1"/>
</dbReference>
<dbReference type="AlphaFoldDB" id="A0A2S6HC12"/>
<dbReference type="InterPro" id="IPR021327">
    <property type="entry name" value="DUF2934"/>
</dbReference>
<comment type="caution">
    <text evidence="1">The sequence shown here is derived from an EMBL/GenBank/DDBJ whole genome shotgun (WGS) entry which is preliminary data.</text>
</comment>
<evidence type="ECO:0008006" key="3">
    <source>
        <dbReference type="Google" id="ProtNLM"/>
    </source>
</evidence>
<dbReference type="EMBL" id="PTIZ01000007">
    <property type="protein sequence ID" value="PPK74982.1"/>
    <property type="molecule type" value="Genomic_DNA"/>
</dbReference>
<accession>A0A2S6HC12</accession>
<proteinExistence type="predicted"/>
<reference evidence="1 2" key="1">
    <citation type="submission" date="2018-02" db="EMBL/GenBank/DDBJ databases">
        <title>Subsurface microbial communities from deep shales in Ohio and West Virginia, USA.</title>
        <authorList>
            <person name="Wrighton K."/>
        </authorList>
    </citation>
    <scope>NUCLEOTIDE SEQUENCE [LARGE SCALE GENOMIC DNA]</scope>
    <source>
        <strain evidence="1 2">OWC-DMM</strain>
    </source>
</reference>
<sequence length="67" mass="7630">MSTPIQDANLIIVGSFTPVNLPDCYTKIAELAFYKAENRGFESGHELDDWIEAEREFNEMIAKNTPH</sequence>
<evidence type="ECO:0000313" key="2">
    <source>
        <dbReference type="Proteomes" id="UP000240010"/>
    </source>
</evidence>
<protein>
    <recommendedName>
        <fullName evidence="3">DUF2934 family protein</fullName>
    </recommendedName>
</protein>
<name>A0A2S6HC12_9GAMM</name>
<gene>
    <name evidence="1" type="ORF">B0F87_107225</name>
</gene>